<comment type="catalytic activity">
    <reaction evidence="9">
        <text>an acyl phosphate + H2O = a carboxylate + phosphate + H(+)</text>
        <dbReference type="Rhea" id="RHEA:14965"/>
        <dbReference type="ChEBI" id="CHEBI:15377"/>
        <dbReference type="ChEBI" id="CHEBI:15378"/>
        <dbReference type="ChEBI" id="CHEBI:29067"/>
        <dbReference type="ChEBI" id="CHEBI:43474"/>
        <dbReference type="ChEBI" id="CHEBI:59918"/>
        <dbReference type="EC" id="3.6.1.7"/>
    </reaction>
</comment>
<evidence type="ECO:0000256" key="8">
    <source>
        <dbReference type="PIRNR" id="PIRNR006256"/>
    </source>
</evidence>
<dbReference type="Pfam" id="PF22521">
    <property type="entry name" value="HypF_C_2"/>
    <property type="match status" value="1"/>
</dbReference>
<evidence type="ECO:0000313" key="12">
    <source>
        <dbReference type="EMBL" id="RDH83929.1"/>
    </source>
</evidence>
<comment type="function">
    <text evidence="8">Involved in the maturation of [NiFe] hydrogenases. Along with HypE, it catalyzes the synthesis of the CN ligands of the active site iron of [NiFe]-hydrogenases. HypF functions as a carbamoyl transferase using carbamoylphosphate as a substrate and transferring the carboxamido moiety in an ATP-dependent reaction to the thiolate of the C-terminal cysteine of HypE yielding a protein-S-carboxamide.</text>
</comment>
<dbReference type="InterPro" id="IPR017945">
    <property type="entry name" value="DHBP_synth_RibB-like_a/b_dom"/>
</dbReference>
<protein>
    <recommendedName>
        <fullName evidence="8">Carbamoyltransferase HypF</fullName>
        <ecNumber evidence="8">6.2.-.-</ecNumber>
    </recommendedName>
</protein>
<dbReference type="EC" id="6.2.-.-" evidence="8"/>
<feature type="active site" evidence="9">
    <location>
        <position position="66"/>
    </location>
</feature>
<evidence type="ECO:0000256" key="3">
    <source>
        <dbReference type="ARBA" id="ARBA00022598"/>
    </source>
</evidence>
<dbReference type="InterPro" id="IPR004421">
    <property type="entry name" value="Carbamoyltransferase_HypF"/>
</dbReference>
<accession>A0A370DG88</accession>
<evidence type="ECO:0000256" key="1">
    <source>
        <dbReference type="ARBA" id="ARBA00004711"/>
    </source>
</evidence>
<dbReference type="Pfam" id="PF00708">
    <property type="entry name" value="Acylphosphatase"/>
    <property type="match status" value="1"/>
</dbReference>
<dbReference type="PROSITE" id="PS51160">
    <property type="entry name" value="ACYLPHOSPHATASE_3"/>
    <property type="match status" value="1"/>
</dbReference>
<dbReference type="InterPro" id="IPR036046">
    <property type="entry name" value="Acylphosphatase-like_dom_sf"/>
</dbReference>
<comment type="caution">
    <text evidence="12">The sequence shown here is derived from an EMBL/GenBank/DDBJ whole genome shotgun (WGS) entry which is preliminary data.</text>
</comment>
<dbReference type="Pfam" id="PF07503">
    <property type="entry name" value="zf-HYPF"/>
    <property type="match status" value="2"/>
</dbReference>
<dbReference type="Proteomes" id="UP000254266">
    <property type="component" value="Unassembled WGS sequence"/>
</dbReference>
<gene>
    <name evidence="12" type="primary">hypF</name>
    <name evidence="12" type="ORF">DIZ80_07285</name>
</gene>
<evidence type="ECO:0000256" key="4">
    <source>
        <dbReference type="ARBA" id="ARBA00022723"/>
    </source>
</evidence>
<keyword evidence="13" id="KW-1185">Reference proteome</keyword>
<keyword evidence="5" id="KW-0863">Zinc-finger</keyword>
<keyword evidence="3" id="KW-0436">Ligase</keyword>
<dbReference type="Pfam" id="PF17788">
    <property type="entry name" value="HypF_C"/>
    <property type="match status" value="1"/>
</dbReference>
<dbReference type="GO" id="GO:0016743">
    <property type="term" value="F:carboxyl- or carbamoyltransferase activity"/>
    <property type="evidence" value="ECO:0007669"/>
    <property type="project" value="UniProtKB-UniRule"/>
</dbReference>
<dbReference type="Pfam" id="PF01300">
    <property type="entry name" value="Sua5_yciO_yrdC"/>
    <property type="match status" value="1"/>
</dbReference>
<dbReference type="Gene3D" id="3.90.870.50">
    <property type="match status" value="1"/>
</dbReference>
<dbReference type="GO" id="GO:0008270">
    <property type="term" value="F:zinc ion binding"/>
    <property type="evidence" value="ECO:0007669"/>
    <property type="project" value="UniProtKB-KW"/>
</dbReference>
<dbReference type="SUPFAM" id="SSF55821">
    <property type="entry name" value="YrdC/RibB"/>
    <property type="match status" value="1"/>
</dbReference>
<reference evidence="12 13" key="1">
    <citation type="journal article" date="2018" name="ISME J.">
        <title>Endosymbiont genomes yield clues of tubeworm success.</title>
        <authorList>
            <person name="Li Y."/>
            <person name="Liles M.R."/>
            <person name="Halanych K.M."/>
        </authorList>
    </citation>
    <scope>NUCLEOTIDE SEQUENCE [LARGE SCALE GENOMIC DNA]</scope>
    <source>
        <strain evidence="12">A1464</strain>
    </source>
</reference>
<feature type="domain" description="Acylphosphatase-like" evidence="10">
    <location>
        <begin position="33"/>
        <end position="119"/>
    </location>
</feature>
<dbReference type="GO" id="GO:0016874">
    <property type="term" value="F:ligase activity"/>
    <property type="evidence" value="ECO:0007669"/>
    <property type="project" value="UniProtKB-UniRule"/>
</dbReference>
<dbReference type="InterPro" id="IPR055128">
    <property type="entry name" value="HypF_C_2"/>
</dbReference>
<comment type="similarity">
    <text evidence="2 8">Belongs to the carbamoyltransferase HypF family.</text>
</comment>
<organism evidence="12 13">
    <name type="scientific">endosymbiont of Galathealinum brachiosum</name>
    <dbReference type="NCBI Taxonomy" id="2200906"/>
    <lineage>
        <taxon>Bacteria</taxon>
        <taxon>Pseudomonadati</taxon>
        <taxon>Pseudomonadota</taxon>
        <taxon>Gammaproteobacteria</taxon>
        <taxon>sulfur-oxidizing symbionts</taxon>
    </lineage>
</organism>
<dbReference type="InterPro" id="IPR041440">
    <property type="entry name" value="HypF_C"/>
</dbReference>
<dbReference type="NCBIfam" id="TIGR00143">
    <property type="entry name" value="hypF"/>
    <property type="match status" value="1"/>
</dbReference>
<dbReference type="UniPathway" id="UPA00335"/>
<keyword evidence="6" id="KW-0862">Zinc</keyword>
<dbReference type="PANTHER" id="PTHR42959">
    <property type="entry name" value="CARBAMOYLTRANSFERASE"/>
    <property type="match status" value="1"/>
</dbReference>
<dbReference type="PANTHER" id="PTHR42959:SF1">
    <property type="entry name" value="CARBAMOYLTRANSFERASE HYPF"/>
    <property type="match status" value="1"/>
</dbReference>
<evidence type="ECO:0000256" key="6">
    <source>
        <dbReference type="ARBA" id="ARBA00022833"/>
    </source>
</evidence>
<dbReference type="PIRSF" id="PIRSF006256">
    <property type="entry name" value="CMPcnvr_hdrg_mat"/>
    <property type="match status" value="1"/>
</dbReference>
<dbReference type="Gene3D" id="3.30.420.40">
    <property type="match status" value="1"/>
</dbReference>
<evidence type="ECO:0000259" key="11">
    <source>
        <dbReference type="PROSITE" id="PS51163"/>
    </source>
</evidence>
<dbReference type="InterPro" id="IPR011125">
    <property type="entry name" value="Znf_HypF"/>
</dbReference>
<keyword evidence="9" id="KW-0378">Hydrolase</keyword>
<dbReference type="InterPro" id="IPR006070">
    <property type="entry name" value="Sua5-like_dom"/>
</dbReference>
<keyword evidence="4" id="KW-0479">Metal-binding</keyword>
<evidence type="ECO:0000259" key="10">
    <source>
        <dbReference type="PROSITE" id="PS51160"/>
    </source>
</evidence>
<evidence type="ECO:0000256" key="2">
    <source>
        <dbReference type="ARBA" id="ARBA00008097"/>
    </source>
</evidence>
<dbReference type="SUPFAM" id="SSF54975">
    <property type="entry name" value="Acylphosphatase/BLUF domain-like"/>
    <property type="match status" value="1"/>
</dbReference>
<dbReference type="GO" id="GO:0003998">
    <property type="term" value="F:acylphosphatase activity"/>
    <property type="evidence" value="ECO:0007669"/>
    <property type="project" value="UniProtKB-EC"/>
</dbReference>
<dbReference type="Gene3D" id="3.30.420.360">
    <property type="match status" value="1"/>
</dbReference>
<dbReference type="PROSITE" id="PS00150">
    <property type="entry name" value="ACYLPHOSPHATASE_1"/>
    <property type="match status" value="1"/>
</dbReference>
<dbReference type="AlphaFoldDB" id="A0A370DG88"/>
<dbReference type="PROSITE" id="PS51163">
    <property type="entry name" value="YRDC"/>
    <property type="match status" value="1"/>
</dbReference>
<dbReference type="InterPro" id="IPR001792">
    <property type="entry name" value="Acylphosphatase-like_dom"/>
</dbReference>
<proteinExistence type="inferred from homology"/>
<sequence length="775" mass="86812">MSNLVVRWFKGCELMAFSTIQKVEKQSLINNCAKRIILSGKVQGVGFRPFIFQHATKYHLTGWVRNTSGRVEILVQGELKNIQSFVDNLINESPLISSPCIEGVEVIPLFDTSEFLILNSLADSDIDIHLPEDLNTCVKCIDELNDPDNRRYHYPFINCTQCGPRYSIIKSLPYDRNKTSMSVFEFCPECKREYLDVKSRRFHAEPVACENCGPTLKYVNNERIVEGNNRSLQACITDLKNGKIVAIKGIGGYHLVCDATNDAAVLKLRKTKPRLDKPLAIMLTDNDLSQYVNLSIEELKLLKSSSRPIVLIKKRINNLSKYIAPGISKIGVMLAYSPLHHLILNGLSLPLVFTSANISGEPVLTDNKEVEQRLQHVADAYLHHNRGIVRPVDDSVYQLIQNKARPVRIGRGVSPLEIDLPFELDKPVLAVGCHMKNTVTLGWKNRLVISPHIGEMDNPRSIQTFEKCINDLQSIYQVKAEHIVCDAHTGYTSSRWAKKQVLSLSLVFHHYAHASSCWYDACKEVDDLKTMLVFTWDGVGLGPDGTLWGGEALLGCPGNWQRVSHFREFKLPGGELASRQPWRSAAALCWETNEEFNSPLTDDQTSLVFNFWQQGKNSPSTTSVGRLFDAAASLIGICNEVSYEGQGPMMLESLVTEFENPVDMEIKKVNGMHVVNWSNVVPMLKDTTKTKSQRAACFHSSMATSLLNQALNIRKESGVNVIGLSGGVFQNEILINLVYKLLIDNKFQVILPHSIPVNDAGISCGQIIEYGFRHN</sequence>
<dbReference type="InterPro" id="IPR017968">
    <property type="entry name" value="Acylphosphatase_CS"/>
</dbReference>
<name>A0A370DG88_9GAMM</name>
<dbReference type="Gene3D" id="3.30.110.120">
    <property type="match status" value="1"/>
</dbReference>
<feature type="active site" evidence="9">
    <location>
        <position position="48"/>
    </location>
</feature>
<feature type="domain" description="YrdC-like" evidence="11">
    <location>
        <begin position="229"/>
        <end position="412"/>
    </location>
</feature>
<evidence type="ECO:0000256" key="7">
    <source>
        <dbReference type="ARBA" id="ARBA00048220"/>
    </source>
</evidence>
<comment type="catalytic activity">
    <reaction evidence="7 8">
        <text>C-terminal L-cysteinyl-[HypE protein] + carbamoyl phosphate + ATP + H2O = C-terminal S-carboxamide-L-cysteinyl-[HypE protein] + AMP + phosphate + diphosphate + H(+)</text>
        <dbReference type="Rhea" id="RHEA:55636"/>
        <dbReference type="Rhea" id="RHEA-COMP:14247"/>
        <dbReference type="Rhea" id="RHEA-COMP:14392"/>
        <dbReference type="ChEBI" id="CHEBI:15377"/>
        <dbReference type="ChEBI" id="CHEBI:15378"/>
        <dbReference type="ChEBI" id="CHEBI:30616"/>
        <dbReference type="ChEBI" id="CHEBI:33019"/>
        <dbReference type="ChEBI" id="CHEBI:43474"/>
        <dbReference type="ChEBI" id="CHEBI:58228"/>
        <dbReference type="ChEBI" id="CHEBI:76913"/>
        <dbReference type="ChEBI" id="CHEBI:139126"/>
        <dbReference type="ChEBI" id="CHEBI:456215"/>
    </reaction>
</comment>
<evidence type="ECO:0000256" key="5">
    <source>
        <dbReference type="ARBA" id="ARBA00022771"/>
    </source>
</evidence>
<dbReference type="GO" id="GO:0051604">
    <property type="term" value="P:protein maturation"/>
    <property type="evidence" value="ECO:0007669"/>
    <property type="project" value="TreeGrafter"/>
</dbReference>
<dbReference type="EMBL" id="QFXC01000008">
    <property type="protein sequence ID" value="RDH83929.1"/>
    <property type="molecule type" value="Genomic_DNA"/>
</dbReference>
<dbReference type="GO" id="GO:0003725">
    <property type="term" value="F:double-stranded RNA binding"/>
    <property type="evidence" value="ECO:0007669"/>
    <property type="project" value="InterPro"/>
</dbReference>
<comment type="pathway">
    <text evidence="1 8">Protein modification; [NiFe] hydrogenase maturation.</text>
</comment>
<evidence type="ECO:0000256" key="9">
    <source>
        <dbReference type="PROSITE-ProRule" id="PRU00520"/>
    </source>
</evidence>
<dbReference type="InterPro" id="IPR051060">
    <property type="entry name" value="Carbamoyltrans_HypF-like"/>
</dbReference>
<evidence type="ECO:0000313" key="13">
    <source>
        <dbReference type="Proteomes" id="UP000254266"/>
    </source>
</evidence>